<dbReference type="RefSeq" id="WP_092079965.1">
    <property type="nucleotide sequence ID" value="NZ_FOYI01000005.1"/>
</dbReference>
<keyword evidence="7 8" id="KW-0472">Membrane</keyword>
<dbReference type="OrthoDB" id="7028171at2"/>
<feature type="transmembrane region" description="Helical" evidence="8">
    <location>
        <begin position="65"/>
        <end position="85"/>
    </location>
</feature>
<evidence type="ECO:0000256" key="1">
    <source>
        <dbReference type="ARBA" id="ARBA00004651"/>
    </source>
</evidence>
<dbReference type="GO" id="GO:0005886">
    <property type="term" value="C:plasma membrane"/>
    <property type="evidence" value="ECO:0007669"/>
    <property type="project" value="UniProtKB-SubCell"/>
</dbReference>
<evidence type="ECO:0000313" key="10">
    <source>
        <dbReference type="Proteomes" id="UP000199302"/>
    </source>
</evidence>
<dbReference type="PANTHER" id="PTHR30269">
    <property type="entry name" value="TRANSMEMBRANE PROTEIN YFCA"/>
    <property type="match status" value="1"/>
</dbReference>
<sequence>MVAIPAVAFAGLSKAGLGGGAAFVSSSILALVLEPGEALGIMLPLLMLADVFSLKPYWKRWNWPASRLLIIGAVPGIGLGGWLYTMVDADSIRLLIGVICVAFVLWQVGVRPALAHHGSRAAPDWVGLLAGVMAGFTSFVSHAGGPPVAAYMLSQNPEKTEYQATTVLVFWVVNAVKFIPYAFLGMFTLETLRVDLILAPFMVLGVWAGVKLHRAVPSGPFFALTYLLLAVTGLRLIWLGLSQTP</sequence>
<gene>
    <name evidence="9" type="ORF">SAMN04515673_1054</name>
</gene>
<accession>A0A1I6DRU8</accession>
<organism evidence="9 10">
    <name type="scientific">Poseidonocella sedimentorum</name>
    <dbReference type="NCBI Taxonomy" id="871652"/>
    <lineage>
        <taxon>Bacteria</taxon>
        <taxon>Pseudomonadati</taxon>
        <taxon>Pseudomonadota</taxon>
        <taxon>Alphaproteobacteria</taxon>
        <taxon>Rhodobacterales</taxon>
        <taxon>Roseobacteraceae</taxon>
        <taxon>Poseidonocella</taxon>
    </lineage>
</organism>
<feature type="transmembrane region" description="Helical" evidence="8">
    <location>
        <begin position="162"/>
        <end position="184"/>
    </location>
</feature>
<evidence type="ECO:0000256" key="8">
    <source>
        <dbReference type="RuleBase" id="RU363041"/>
    </source>
</evidence>
<evidence type="ECO:0000313" key="9">
    <source>
        <dbReference type="EMBL" id="SFR08101.1"/>
    </source>
</evidence>
<evidence type="ECO:0000256" key="6">
    <source>
        <dbReference type="ARBA" id="ARBA00022989"/>
    </source>
</evidence>
<comment type="subcellular location">
    <subcellularLocation>
        <location evidence="1 8">Cell membrane</location>
        <topology evidence="1 8">Multi-pass membrane protein</topology>
    </subcellularLocation>
</comment>
<feature type="transmembrane region" description="Helical" evidence="8">
    <location>
        <begin position="91"/>
        <end position="110"/>
    </location>
</feature>
<proteinExistence type="inferred from homology"/>
<evidence type="ECO:0000256" key="5">
    <source>
        <dbReference type="ARBA" id="ARBA00022692"/>
    </source>
</evidence>
<protein>
    <recommendedName>
        <fullName evidence="8">Probable membrane transporter protein</fullName>
    </recommendedName>
</protein>
<dbReference type="AlphaFoldDB" id="A0A1I6DRU8"/>
<evidence type="ECO:0000256" key="2">
    <source>
        <dbReference type="ARBA" id="ARBA00009142"/>
    </source>
</evidence>
<dbReference type="Pfam" id="PF01925">
    <property type="entry name" value="TauE"/>
    <property type="match status" value="1"/>
</dbReference>
<evidence type="ECO:0000256" key="7">
    <source>
        <dbReference type="ARBA" id="ARBA00023136"/>
    </source>
</evidence>
<keyword evidence="3" id="KW-0813">Transport</keyword>
<dbReference type="PANTHER" id="PTHR30269:SF37">
    <property type="entry name" value="MEMBRANE TRANSPORTER PROTEIN"/>
    <property type="match status" value="1"/>
</dbReference>
<dbReference type="EMBL" id="FOYI01000005">
    <property type="protein sequence ID" value="SFR08101.1"/>
    <property type="molecule type" value="Genomic_DNA"/>
</dbReference>
<feature type="transmembrane region" description="Helical" evidence="8">
    <location>
        <begin position="196"/>
        <end position="215"/>
    </location>
</feature>
<keyword evidence="6 8" id="KW-1133">Transmembrane helix</keyword>
<comment type="similarity">
    <text evidence="2 8">Belongs to the 4-toluene sulfonate uptake permease (TSUP) (TC 2.A.102) family.</text>
</comment>
<dbReference type="STRING" id="871652.SAMN04515673_1054"/>
<evidence type="ECO:0000256" key="3">
    <source>
        <dbReference type="ARBA" id="ARBA00022448"/>
    </source>
</evidence>
<keyword evidence="10" id="KW-1185">Reference proteome</keyword>
<keyword evidence="5 8" id="KW-0812">Transmembrane</keyword>
<name>A0A1I6DRU8_9RHOB</name>
<keyword evidence="4 8" id="KW-1003">Cell membrane</keyword>
<feature type="transmembrane region" description="Helical" evidence="8">
    <location>
        <begin position="221"/>
        <end position="241"/>
    </location>
</feature>
<dbReference type="InterPro" id="IPR002781">
    <property type="entry name" value="TM_pro_TauE-like"/>
</dbReference>
<reference evidence="9 10" key="1">
    <citation type="submission" date="2016-10" db="EMBL/GenBank/DDBJ databases">
        <authorList>
            <person name="de Groot N.N."/>
        </authorList>
    </citation>
    <scope>NUCLEOTIDE SEQUENCE [LARGE SCALE GENOMIC DNA]</scope>
    <source>
        <strain evidence="10">KMM 9023,NRIC 0796,JCM 17311,KCTC 23692</strain>
    </source>
</reference>
<feature type="transmembrane region" description="Helical" evidence="8">
    <location>
        <begin position="122"/>
        <end position="142"/>
    </location>
</feature>
<evidence type="ECO:0000256" key="4">
    <source>
        <dbReference type="ARBA" id="ARBA00022475"/>
    </source>
</evidence>
<dbReference type="Proteomes" id="UP000199302">
    <property type="component" value="Unassembled WGS sequence"/>
</dbReference>
<dbReference type="InterPro" id="IPR052017">
    <property type="entry name" value="TSUP"/>
</dbReference>